<gene>
    <name evidence="2" type="ORF">QVD17_11535</name>
</gene>
<dbReference type="InterPro" id="IPR001810">
    <property type="entry name" value="F-box_dom"/>
</dbReference>
<dbReference type="PANTHER" id="PTHR34223:SF51">
    <property type="entry name" value="OS06G0556300 PROTEIN"/>
    <property type="match status" value="1"/>
</dbReference>
<organism evidence="2 3">
    <name type="scientific">Tagetes erecta</name>
    <name type="common">African marigold</name>
    <dbReference type="NCBI Taxonomy" id="13708"/>
    <lineage>
        <taxon>Eukaryota</taxon>
        <taxon>Viridiplantae</taxon>
        <taxon>Streptophyta</taxon>
        <taxon>Embryophyta</taxon>
        <taxon>Tracheophyta</taxon>
        <taxon>Spermatophyta</taxon>
        <taxon>Magnoliopsida</taxon>
        <taxon>eudicotyledons</taxon>
        <taxon>Gunneridae</taxon>
        <taxon>Pentapetalae</taxon>
        <taxon>asterids</taxon>
        <taxon>campanulids</taxon>
        <taxon>Asterales</taxon>
        <taxon>Asteraceae</taxon>
        <taxon>Asteroideae</taxon>
        <taxon>Heliantheae alliance</taxon>
        <taxon>Tageteae</taxon>
        <taxon>Tagetes</taxon>
    </lineage>
</organism>
<comment type="caution">
    <text evidence="2">The sequence shown here is derived from an EMBL/GenBank/DDBJ whole genome shotgun (WGS) entry which is preliminary data.</text>
</comment>
<dbReference type="InterPro" id="IPR053781">
    <property type="entry name" value="F-box_AtFBL13-like"/>
</dbReference>
<dbReference type="Pfam" id="PF00646">
    <property type="entry name" value="F-box"/>
    <property type="match status" value="1"/>
</dbReference>
<dbReference type="InterPro" id="IPR036047">
    <property type="entry name" value="F-box-like_dom_sf"/>
</dbReference>
<keyword evidence="3" id="KW-1185">Reference proteome</keyword>
<evidence type="ECO:0000313" key="2">
    <source>
        <dbReference type="EMBL" id="KAK1429328.1"/>
    </source>
</evidence>
<name>A0AAD8KUN1_TARER</name>
<sequence>MTQNKGNSTSIDDIPNEILHQIVSLIPLKEAARTIILSSSWKHLWTPIQVSLNINSDQTRSQNSSQQMKRTVSSFLNTYANSYRILNLSFLDTNSPTQETVFMKVIKGVDKEFT</sequence>
<reference evidence="2" key="1">
    <citation type="journal article" date="2023" name="bioRxiv">
        <title>Improved chromosome-level genome assembly for marigold (Tagetes erecta).</title>
        <authorList>
            <person name="Jiang F."/>
            <person name="Yuan L."/>
            <person name="Wang S."/>
            <person name="Wang H."/>
            <person name="Xu D."/>
            <person name="Wang A."/>
            <person name="Fan W."/>
        </authorList>
    </citation>
    <scope>NUCLEOTIDE SEQUENCE</scope>
    <source>
        <strain evidence="2">WSJ</strain>
        <tissue evidence="2">Leaf</tissue>
    </source>
</reference>
<evidence type="ECO:0000313" key="3">
    <source>
        <dbReference type="Proteomes" id="UP001229421"/>
    </source>
</evidence>
<evidence type="ECO:0000259" key="1">
    <source>
        <dbReference type="Pfam" id="PF00646"/>
    </source>
</evidence>
<dbReference type="Proteomes" id="UP001229421">
    <property type="component" value="Unassembled WGS sequence"/>
</dbReference>
<proteinExistence type="predicted"/>
<accession>A0AAD8KUN1</accession>
<dbReference type="EMBL" id="JAUHHV010000003">
    <property type="protein sequence ID" value="KAK1429328.1"/>
    <property type="molecule type" value="Genomic_DNA"/>
</dbReference>
<feature type="domain" description="F-box" evidence="1">
    <location>
        <begin position="11"/>
        <end position="46"/>
    </location>
</feature>
<dbReference type="InterPro" id="IPR053197">
    <property type="entry name" value="F-box_SCFL_complex_component"/>
</dbReference>
<dbReference type="CDD" id="cd22160">
    <property type="entry name" value="F-box_AtFBL13-like"/>
    <property type="match status" value="1"/>
</dbReference>
<dbReference type="PANTHER" id="PTHR34223">
    <property type="entry name" value="OS11G0201299 PROTEIN"/>
    <property type="match status" value="1"/>
</dbReference>
<dbReference type="SUPFAM" id="SSF81383">
    <property type="entry name" value="F-box domain"/>
    <property type="match status" value="1"/>
</dbReference>
<dbReference type="AlphaFoldDB" id="A0AAD8KUN1"/>
<protein>
    <recommendedName>
        <fullName evidence="1">F-box domain-containing protein</fullName>
    </recommendedName>
</protein>